<dbReference type="InterPro" id="IPR017887">
    <property type="entry name" value="TF_TCP_subgr"/>
</dbReference>
<dbReference type="EMBL" id="OU503043">
    <property type="protein sequence ID" value="CAI9766710.1"/>
    <property type="molecule type" value="Genomic_DNA"/>
</dbReference>
<evidence type="ECO:0000256" key="1">
    <source>
        <dbReference type="SAM" id="MobiDB-lite"/>
    </source>
</evidence>
<protein>
    <recommendedName>
        <fullName evidence="2">TCP domain-containing protein</fullName>
    </recommendedName>
</protein>
<dbReference type="Proteomes" id="UP000834106">
    <property type="component" value="Chromosome 8"/>
</dbReference>
<feature type="compositionally biased region" description="Basic and acidic residues" evidence="1">
    <location>
        <begin position="150"/>
        <end position="159"/>
    </location>
</feature>
<keyword evidence="4" id="KW-1185">Reference proteome</keyword>
<name>A0AAD1ZG74_9LAMI</name>
<feature type="region of interest" description="Disordered" evidence="1">
    <location>
        <begin position="41"/>
        <end position="66"/>
    </location>
</feature>
<feature type="domain" description="TCP" evidence="2">
    <location>
        <begin position="54"/>
        <end position="73"/>
    </location>
</feature>
<accession>A0AAD1ZG74</accession>
<feature type="region of interest" description="Disordered" evidence="1">
    <location>
        <begin position="120"/>
        <end position="159"/>
    </location>
</feature>
<feature type="compositionally biased region" description="Basic and acidic residues" evidence="1">
    <location>
        <begin position="54"/>
        <end position="66"/>
    </location>
</feature>
<sequence>MDPKGSKQPQEVSSFLNNSAGMGEIKAAEMKDFQIVVAEKEEGKKQALAPKRSSNKDRHTKVEGRGRRIRMPALWFDLSSSNIGPMSFTSIMGTSTNQQLPGLELGLSQDGHIGVLNPQAMSQLYQQMGQSRMHPQQQQHQNQHQQQQSPKDDSQGSGQ</sequence>
<proteinExistence type="predicted"/>
<organism evidence="3 4">
    <name type="scientific">Fraxinus pennsylvanica</name>
    <dbReference type="NCBI Taxonomy" id="56036"/>
    <lineage>
        <taxon>Eukaryota</taxon>
        <taxon>Viridiplantae</taxon>
        <taxon>Streptophyta</taxon>
        <taxon>Embryophyta</taxon>
        <taxon>Tracheophyta</taxon>
        <taxon>Spermatophyta</taxon>
        <taxon>Magnoliopsida</taxon>
        <taxon>eudicotyledons</taxon>
        <taxon>Gunneridae</taxon>
        <taxon>Pentapetalae</taxon>
        <taxon>asterids</taxon>
        <taxon>lamiids</taxon>
        <taxon>Lamiales</taxon>
        <taxon>Oleaceae</taxon>
        <taxon>Oleeae</taxon>
        <taxon>Fraxinus</taxon>
    </lineage>
</organism>
<feature type="compositionally biased region" description="Low complexity" evidence="1">
    <location>
        <begin position="126"/>
        <end position="149"/>
    </location>
</feature>
<reference evidence="3" key="1">
    <citation type="submission" date="2023-05" db="EMBL/GenBank/DDBJ databases">
        <authorList>
            <person name="Huff M."/>
        </authorList>
    </citation>
    <scope>NUCLEOTIDE SEQUENCE</scope>
</reference>
<evidence type="ECO:0000313" key="3">
    <source>
        <dbReference type="EMBL" id="CAI9766710.1"/>
    </source>
</evidence>
<dbReference type="Pfam" id="PF03634">
    <property type="entry name" value="TCP"/>
    <property type="match status" value="1"/>
</dbReference>
<gene>
    <name evidence="3" type="ORF">FPE_LOCUS14140</name>
</gene>
<evidence type="ECO:0000313" key="4">
    <source>
        <dbReference type="Proteomes" id="UP000834106"/>
    </source>
</evidence>
<evidence type="ECO:0000259" key="2">
    <source>
        <dbReference type="Pfam" id="PF03634"/>
    </source>
</evidence>
<dbReference type="AlphaFoldDB" id="A0AAD1ZG74"/>